<dbReference type="InterPro" id="IPR003615">
    <property type="entry name" value="HNH_nuc"/>
</dbReference>
<keyword evidence="2" id="KW-0255">Endonuclease</keyword>
<dbReference type="AlphaFoldDB" id="A0A7W7NQB5"/>
<dbReference type="GO" id="GO:0004519">
    <property type="term" value="F:endonuclease activity"/>
    <property type="evidence" value="ECO:0007669"/>
    <property type="project" value="UniProtKB-KW"/>
</dbReference>
<keyword evidence="2" id="KW-0540">Nuclease</keyword>
<organism evidence="2 3">
    <name type="scientific">Sphingomonas kyeonggiensis</name>
    <dbReference type="NCBI Taxonomy" id="1268553"/>
    <lineage>
        <taxon>Bacteria</taxon>
        <taxon>Pseudomonadati</taxon>
        <taxon>Pseudomonadota</taxon>
        <taxon>Alphaproteobacteria</taxon>
        <taxon>Sphingomonadales</taxon>
        <taxon>Sphingomonadaceae</taxon>
        <taxon>Sphingomonas</taxon>
    </lineage>
</organism>
<dbReference type="EMBL" id="JACHLN010000001">
    <property type="protein sequence ID" value="MBB4837935.1"/>
    <property type="molecule type" value="Genomic_DNA"/>
</dbReference>
<comment type="caution">
    <text evidence="2">The sequence shown here is derived from an EMBL/GenBank/DDBJ whole genome shotgun (WGS) entry which is preliminary data.</text>
</comment>
<keyword evidence="2" id="KW-0378">Hydrolase</keyword>
<evidence type="ECO:0000259" key="1">
    <source>
        <dbReference type="Pfam" id="PF13391"/>
    </source>
</evidence>
<accession>A0A7W7NQB5</accession>
<keyword evidence="3" id="KW-1185">Reference proteome</keyword>
<protein>
    <submittedName>
        <fullName evidence="2">Putative restriction endonuclease</fullName>
    </submittedName>
</protein>
<evidence type="ECO:0000313" key="3">
    <source>
        <dbReference type="Proteomes" id="UP000575241"/>
    </source>
</evidence>
<sequence length="296" mass="33319">MANGVFIHREDSNYQDTPAIRYHFPKQYLGRAQACIGDWILYYEPVKVKRTRGYWAMARVASIVPDPEQAGMYYAMIAEGDFIQFGTPVPFKIDGVVVERGVLNDSQKNSGRTQAAVRPISTQDFIRIINLGLHDEDALLPRRDEPANRVREEGPVFHFEERERIQQLVSRPLRDRAFRRTVLDAYDARCALTGLKLINGGGRAEAEAAHIRPVEANGPDIVSNGLALSGTVHWMFDRGLLSLADDLSILVSRHVNDRDSIAALLNRSGRARLPARAADHPHPLFLGWHRENCFKG</sequence>
<name>A0A7W7NQB5_9SPHN</name>
<dbReference type="RefSeq" id="WP_184163256.1">
    <property type="nucleotide sequence ID" value="NZ_JACHLN010000001.1"/>
</dbReference>
<dbReference type="Pfam" id="PF13391">
    <property type="entry name" value="HNH_2"/>
    <property type="match status" value="1"/>
</dbReference>
<feature type="domain" description="HNH nuclease" evidence="1">
    <location>
        <begin position="190"/>
        <end position="243"/>
    </location>
</feature>
<dbReference type="Proteomes" id="UP000575241">
    <property type="component" value="Unassembled WGS sequence"/>
</dbReference>
<gene>
    <name evidence="2" type="ORF">HNP52_000986</name>
</gene>
<evidence type="ECO:0000313" key="2">
    <source>
        <dbReference type="EMBL" id="MBB4837935.1"/>
    </source>
</evidence>
<reference evidence="2 3" key="1">
    <citation type="submission" date="2020-08" db="EMBL/GenBank/DDBJ databases">
        <title>Functional genomics of gut bacteria from endangered species of beetles.</title>
        <authorList>
            <person name="Carlos-Shanley C."/>
        </authorList>
    </citation>
    <scope>NUCLEOTIDE SEQUENCE [LARGE SCALE GENOMIC DNA]</scope>
    <source>
        <strain evidence="2 3">S00224</strain>
    </source>
</reference>
<proteinExistence type="predicted"/>